<name>A0A177B7C5_9BILA</name>
<sequence length="202" mass="24176">MKNQFLIVDLTKYKIKNLFEQEIKNFKQITTDAYQWNLKTKYYSANIGVQFIYQLKNFEQSQNLTCVAFTFQNLEDFENTKKVLEKIDIEEKFILLTLQNFNFDEVNDWCVSNKYTYFQMYKNSDVEYGIPEMIQSLEAVQWNTFDKTDTNGANDLETFGEMLSEVRNTKYKVYKNETDRRDHAEKTATKIMSYLENIDNDL</sequence>
<accession>A0A177B7C5</accession>
<protein>
    <submittedName>
        <fullName evidence="1">Uncharacterized protein</fullName>
    </submittedName>
</protein>
<dbReference type="AlphaFoldDB" id="A0A177B7C5"/>
<dbReference type="EMBL" id="LWCA01000182">
    <property type="protein sequence ID" value="OAF70156.1"/>
    <property type="molecule type" value="Genomic_DNA"/>
</dbReference>
<comment type="caution">
    <text evidence="1">The sequence shown here is derived from an EMBL/GenBank/DDBJ whole genome shotgun (WGS) entry which is preliminary data.</text>
</comment>
<reference evidence="1 2" key="1">
    <citation type="submission" date="2016-04" db="EMBL/GenBank/DDBJ databases">
        <title>The genome of Intoshia linei affirms orthonectids as highly simplified spiralians.</title>
        <authorList>
            <person name="Mikhailov K.V."/>
            <person name="Slusarev G.S."/>
            <person name="Nikitin M.A."/>
            <person name="Logacheva M.D."/>
            <person name="Penin A."/>
            <person name="Aleoshin V."/>
            <person name="Panchin Y.V."/>
        </authorList>
    </citation>
    <scope>NUCLEOTIDE SEQUENCE [LARGE SCALE GENOMIC DNA]</scope>
    <source>
        <strain evidence="1">Intl2013</strain>
        <tissue evidence="1">Whole animal</tissue>
    </source>
</reference>
<evidence type="ECO:0000313" key="2">
    <source>
        <dbReference type="Proteomes" id="UP000078046"/>
    </source>
</evidence>
<keyword evidence="2" id="KW-1185">Reference proteome</keyword>
<evidence type="ECO:0000313" key="1">
    <source>
        <dbReference type="EMBL" id="OAF70156.1"/>
    </source>
</evidence>
<proteinExistence type="predicted"/>
<dbReference type="Proteomes" id="UP000078046">
    <property type="component" value="Unassembled WGS sequence"/>
</dbReference>
<organism evidence="1 2">
    <name type="scientific">Intoshia linei</name>
    <dbReference type="NCBI Taxonomy" id="1819745"/>
    <lineage>
        <taxon>Eukaryota</taxon>
        <taxon>Metazoa</taxon>
        <taxon>Spiralia</taxon>
        <taxon>Lophotrochozoa</taxon>
        <taxon>Mesozoa</taxon>
        <taxon>Orthonectida</taxon>
        <taxon>Rhopaluridae</taxon>
        <taxon>Intoshia</taxon>
    </lineage>
</organism>
<gene>
    <name evidence="1" type="ORF">A3Q56_02094</name>
</gene>